<reference evidence="3 4" key="1">
    <citation type="submission" date="2018-06" db="EMBL/GenBank/DDBJ databases">
        <authorList>
            <consortium name="Pathogen Informatics"/>
            <person name="Doyle S."/>
        </authorList>
    </citation>
    <scope>NUCLEOTIDE SEQUENCE [LARGE SCALE GENOMIC DNA]</scope>
    <source>
        <strain evidence="3 4">NCTC7807</strain>
    </source>
</reference>
<accession>A0A380MT29</accession>
<evidence type="ECO:0000256" key="1">
    <source>
        <dbReference type="SAM" id="MobiDB-lite"/>
    </source>
</evidence>
<evidence type="ECO:0000259" key="2">
    <source>
        <dbReference type="Pfam" id="PF20028"/>
    </source>
</evidence>
<sequence>MTGEGATGAALGDEPPLEHLIAAATVRIHGRRPGYDPSGPDEGVRTFLGSGFFVAPNWVLTCAHVALAEGGGHVDVVHEPEPGGPPAVVPGEVAVALPGTPPRPGDGWAAPDLALIRLRKPTEHACVHLAEQPLTDHGPGGGRSGPLLGFAGWFRAGRRLSRYDGTVTVLGRIGWGADEELRLGDDDLPDGVSGGPVFDPHRGEVVALVKSRRTREQGGTAVRTGQLRHLPVSLAPPPAAAPAPAGPGAHTQAYAAEDHAPAHAEDAARTEAPGLAAEPGDLYQEVLRGHDRFHRDRLRHADRDGAPPAWADTQAVLDGARTVPFGPRERTRLLGALGELPPPTSTADLAALLRSVSGGASAARTVPPPRAWRDGLGGLYESHATDEGRRLSVLRYVVAVLHVPRARHDPGTAEAEAALRTWLHRTTATLDRPVRGEITAELRRHAAAPVPPPPPASVQGARHSVLLELTRRPWEPDSFDWRVGLLPAPGAPGTAGAPAAEGAPDPPEPEPLHDDHTGTTLADLPARLAGPLARAFALADESRAPALLQVALERDVLGLPVDTWPAHPGGPPLGRLRPVVVRPAEPPGAGGGSDAAVTDRYDRWRWTHDDAPLAPGIRGRVLDCEAGVRADVPSTAQLRSLAHASVPLLCHYREHGHPGSAEALTRLVDGGFGVALWRRGGGGPERMCDEFHRRAEAELARARTAQRLPRLVHALRAAVGEGRTDCFWAEGLALLYDDPHQPLPGSDDLFAPL</sequence>
<dbReference type="InterPro" id="IPR045450">
    <property type="entry name" value="VMAP_C"/>
</dbReference>
<feature type="compositionally biased region" description="Pro residues" evidence="1">
    <location>
        <begin position="234"/>
        <end position="245"/>
    </location>
</feature>
<organism evidence="3 4">
    <name type="scientific">Streptomyces griseus</name>
    <dbReference type="NCBI Taxonomy" id="1911"/>
    <lineage>
        <taxon>Bacteria</taxon>
        <taxon>Bacillati</taxon>
        <taxon>Actinomycetota</taxon>
        <taxon>Actinomycetes</taxon>
        <taxon>Kitasatosporales</taxon>
        <taxon>Streptomycetaceae</taxon>
        <taxon>Streptomyces</taxon>
    </lineage>
</organism>
<dbReference type="EMBL" id="UHID01000001">
    <property type="protein sequence ID" value="SUO95073.1"/>
    <property type="molecule type" value="Genomic_DNA"/>
</dbReference>
<feature type="compositionally biased region" description="Low complexity" evidence="1">
    <location>
        <begin position="488"/>
        <end position="503"/>
    </location>
</feature>
<feature type="domain" description="vWA-MoxR associated protein C-terminal" evidence="2">
    <location>
        <begin position="507"/>
        <end position="739"/>
    </location>
</feature>
<evidence type="ECO:0000313" key="3">
    <source>
        <dbReference type="EMBL" id="SUO95073.1"/>
    </source>
</evidence>
<dbReference type="Pfam" id="PF13365">
    <property type="entry name" value="Trypsin_2"/>
    <property type="match status" value="1"/>
</dbReference>
<feature type="region of interest" description="Disordered" evidence="1">
    <location>
        <begin position="488"/>
        <end position="520"/>
    </location>
</feature>
<dbReference type="SUPFAM" id="SSF50494">
    <property type="entry name" value="Trypsin-like serine proteases"/>
    <property type="match status" value="1"/>
</dbReference>
<dbReference type="AlphaFoldDB" id="A0A380MT29"/>
<feature type="region of interest" description="Disordered" evidence="1">
    <location>
        <begin position="211"/>
        <end position="250"/>
    </location>
</feature>
<dbReference type="RefSeq" id="WP_115068022.1">
    <property type="nucleotide sequence ID" value="NZ_UHID01000001.1"/>
</dbReference>
<gene>
    <name evidence="3" type="ORF">NCTC7807_01189</name>
</gene>
<dbReference type="Pfam" id="PF20028">
    <property type="entry name" value="VMAP-C"/>
    <property type="match status" value="1"/>
</dbReference>
<protein>
    <recommendedName>
        <fullName evidence="2">vWA-MoxR associated protein C-terminal domain-containing protein</fullName>
    </recommendedName>
</protein>
<dbReference type="InterPro" id="IPR009003">
    <property type="entry name" value="Peptidase_S1_PA"/>
</dbReference>
<name>A0A380MT29_STRGR</name>
<proteinExistence type="predicted"/>
<evidence type="ECO:0000313" key="4">
    <source>
        <dbReference type="Proteomes" id="UP000254150"/>
    </source>
</evidence>
<dbReference type="Proteomes" id="UP000254150">
    <property type="component" value="Unassembled WGS sequence"/>
</dbReference>